<dbReference type="OrthoDB" id="9814612at2"/>
<keyword evidence="3" id="KW-0808">Transferase</keyword>
<dbReference type="Gene3D" id="3.40.50.2000">
    <property type="entry name" value="Glycogen Phosphorylase B"/>
    <property type="match status" value="2"/>
</dbReference>
<dbReference type="EMBL" id="CP002467">
    <property type="protein sequence ID" value="ADV82754.1"/>
    <property type="molecule type" value="Genomic_DNA"/>
</dbReference>
<evidence type="ECO:0000259" key="1">
    <source>
        <dbReference type="Pfam" id="PF00534"/>
    </source>
</evidence>
<feature type="domain" description="Glycosyl transferase family 1" evidence="1">
    <location>
        <begin position="215"/>
        <end position="372"/>
    </location>
</feature>
<dbReference type="SUPFAM" id="SSF53756">
    <property type="entry name" value="UDP-Glycosyltransferase/glycogen phosphorylase"/>
    <property type="match status" value="1"/>
</dbReference>
<gene>
    <name evidence="3" type="ordered locus">AciPR4_1950</name>
</gene>
<dbReference type="HOGENOM" id="CLU_009583_0_4_0"/>
<dbReference type="KEGG" id="tsa:AciPR4_1950"/>
<dbReference type="RefSeq" id="WP_013568487.1">
    <property type="nucleotide sequence ID" value="NC_014963.1"/>
</dbReference>
<organism evidence="3 4">
    <name type="scientific">Terriglobus saanensis (strain ATCC BAA-1853 / DSM 23119 / SP1PR4)</name>
    <dbReference type="NCBI Taxonomy" id="401053"/>
    <lineage>
        <taxon>Bacteria</taxon>
        <taxon>Pseudomonadati</taxon>
        <taxon>Acidobacteriota</taxon>
        <taxon>Terriglobia</taxon>
        <taxon>Terriglobales</taxon>
        <taxon>Acidobacteriaceae</taxon>
        <taxon>Terriglobus</taxon>
    </lineage>
</organism>
<protein>
    <submittedName>
        <fullName evidence="3">Glycosyl transferase group 1</fullName>
    </submittedName>
</protein>
<name>E8V6L5_TERSS</name>
<dbReference type="Proteomes" id="UP000006844">
    <property type="component" value="Chromosome"/>
</dbReference>
<keyword evidence="4" id="KW-1185">Reference proteome</keyword>
<dbReference type="GO" id="GO:0016757">
    <property type="term" value="F:glycosyltransferase activity"/>
    <property type="evidence" value="ECO:0007669"/>
    <property type="project" value="InterPro"/>
</dbReference>
<dbReference type="CDD" id="cd03801">
    <property type="entry name" value="GT4_PimA-like"/>
    <property type="match status" value="1"/>
</dbReference>
<dbReference type="eggNOG" id="COG0438">
    <property type="taxonomic scope" value="Bacteria"/>
</dbReference>
<feature type="domain" description="Glycosyltransferase subfamily 4-like N-terminal" evidence="2">
    <location>
        <begin position="20"/>
        <end position="194"/>
    </location>
</feature>
<dbReference type="InterPro" id="IPR028098">
    <property type="entry name" value="Glyco_trans_4-like_N"/>
</dbReference>
<evidence type="ECO:0000313" key="3">
    <source>
        <dbReference type="EMBL" id="ADV82754.1"/>
    </source>
</evidence>
<evidence type="ECO:0000313" key="4">
    <source>
        <dbReference type="Proteomes" id="UP000006844"/>
    </source>
</evidence>
<dbReference type="PANTHER" id="PTHR12526">
    <property type="entry name" value="GLYCOSYLTRANSFERASE"/>
    <property type="match status" value="1"/>
</dbReference>
<accession>E8V6L5</accession>
<dbReference type="Pfam" id="PF13439">
    <property type="entry name" value="Glyco_transf_4"/>
    <property type="match status" value="1"/>
</dbReference>
<dbReference type="InterPro" id="IPR001296">
    <property type="entry name" value="Glyco_trans_1"/>
</dbReference>
<sequence>MPTQNRKQRILYVDQTAALGGGELALLSLIKQLDRTRFEPIVILFQDGPFVEKLQGICEVRVVLLDASVQEFRKDAIGIRSILSFEKLKISLAYVVGLVRTIRRLRPDIIHTNSLKADLLGGLAAKLLRIPLIWHVRDRIADDYLPSRTVKVFRSLCRIFPNYIIANSQSTLETLFLPPGKPFSVISSGFDVERFRALGSQQASLRDTMRDGGTLNIGIVGRISPWKGQEVFAEAISLVRKEFPGVKAPIIGAALFGEQEFEVKLRDLVRDLGLNDVIQFKGFQHDVASAIGHLHMLIHASVIPEPLGQVIAQGMAAGKPVVATRGGGASEIVQDGVTGLLVPAKDHIALAEAILSLLRDPEKAEQMALRGQQFAIENFAEASITRRVEAVYDTMIR</sequence>
<dbReference type="Pfam" id="PF00534">
    <property type="entry name" value="Glycos_transf_1"/>
    <property type="match status" value="1"/>
</dbReference>
<dbReference type="STRING" id="401053.AciPR4_1950"/>
<evidence type="ECO:0000259" key="2">
    <source>
        <dbReference type="Pfam" id="PF13439"/>
    </source>
</evidence>
<dbReference type="AlphaFoldDB" id="E8V6L5"/>
<reference evidence="3 4" key="1">
    <citation type="journal article" date="2012" name="Stand. Genomic Sci.">
        <title>Complete genome sequence of Terriglobus saanensis type strain SP1PR4(T), an Acidobacteria from tundra soil.</title>
        <authorList>
            <person name="Rawat S.R."/>
            <person name="Mannisto M.K."/>
            <person name="Starovoytov V."/>
            <person name="Goodwin L."/>
            <person name="Nolan M."/>
            <person name="Hauser L."/>
            <person name="Land M."/>
            <person name="Davenport K.W."/>
            <person name="Woyke T."/>
            <person name="Haggblom M.M."/>
        </authorList>
    </citation>
    <scope>NUCLEOTIDE SEQUENCE</scope>
    <source>
        <strain evidence="4">ATCC BAA-1853 / DSM 23119 / SP1PR4</strain>
    </source>
</reference>
<proteinExistence type="predicted"/>